<gene>
    <name evidence="1" type="ORF">NQ491_00485</name>
</gene>
<keyword evidence="2" id="KW-1185">Reference proteome</keyword>
<proteinExistence type="predicted"/>
<name>A0ABY5V1C0_9BACT</name>
<sequence length="173" mass="19913">MKSLPYKSIANRWRNVVLLLIVTVLSASEPLWGQNSFDADSNSTLFFPAYKIELQYIGTGNVIRPDTLTGIDGLYYDSSQGNTILSLIARGHLQKQFFLQKVLAETDSKCEMLCVIREEFEEKYHMAIVVMSTFYVDNELKYRFDILMDLDDDLRNFKGDMGYVCLCHSPLRL</sequence>
<reference evidence="1" key="1">
    <citation type="journal article" date="2022" name="Cell">
        <title>Design, construction, and in vivo augmentation of a complex gut microbiome.</title>
        <authorList>
            <person name="Cheng A.G."/>
            <person name="Ho P.Y."/>
            <person name="Aranda-Diaz A."/>
            <person name="Jain S."/>
            <person name="Yu F.B."/>
            <person name="Meng X."/>
            <person name="Wang M."/>
            <person name="Iakiviak M."/>
            <person name="Nagashima K."/>
            <person name="Zhao A."/>
            <person name="Murugkar P."/>
            <person name="Patil A."/>
            <person name="Atabakhsh K."/>
            <person name="Weakley A."/>
            <person name="Yan J."/>
            <person name="Brumbaugh A.R."/>
            <person name="Higginbottom S."/>
            <person name="Dimas A."/>
            <person name="Shiver A.L."/>
            <person name="Deutschbauer A."/>
            <person name="Neff N."/>
            <person name="Sonnenburg J.L."/>
            <person name="Huang K.C."/>
            <person name="Fischbach M.A."/>
        </authorList>
    </citation>
    <scope>NUCLEOTIDE SEQUENCE</scope>
    <source>
        <strain evidence="1">AP11</strain>
    </source>
</reference>
<dbReference type="EMBL" id="CP102294">
    <property type="protein sequence ID" value="UWN57286.1"/>
    <property type="molecule type" value="Genomic_DNA"/>
</dbReference>
<dbReference type="RefSeq" id="WP_147524843.1">
    <property type="nucleotide sequence ID" value="NZ_CAPH01000007.1"/>
</dbReference>
<evidence type="ECO:0000313" key="2">
    <source>
        <dbReference type="Proteomes" id="UP001059295"/>
    </source>
</evidence>
<dbReference type="GeneID" id="82890165"/>
<dbReference type="Proteomes" id="UP001059295">
    <property type="component" value="Chromosome"/>
</dbReference>
<protein>
    <submittedName>
        <fullName evidence="1">Uncharacterized protein</fullName>
    </submittedName>
</protein>
<accession>A0ABY5V1C0</accession>
<evidence type="ECO:0000313" key="1">
    <source>
        <dbReference type="EMBL" id="UWN57286.1"/>
    </source>
</evidence>
<organism evidence="1 2">
    <name type="scientific">Alistipes ihumii AP11</name>
    <dbReference type="NCBI Taxonomy" id="1211813"/>
    <lineage>
        <taxon>Bacteria</taxon>
        <taxon>Pseudomonadati</taxon>
        <taxon>Bacteroidota</taxon>
        <taxon>Bacteroidia</taxon>
        <taxon>Bacteroidales</taxon>
        <taxon>Rikenellaceae</taxon>
        <taxon>Alistipes</taxon>
    </lineage>
</organism>